<evidence type="ECO:0000256" key="2">
    <source>
        <dbReference type="ARBA" id="ARBA00004279"/>
    </source>
</evidence>
<gene>
    <name evidence="20" type="primary">Mapt</name>
    <name evidence="20" type="ORF">CALWIL_R13812</name>
</gene>
<evidence type="ECO:0000256" key="17">
    <source>
        <dbReference type="ARBA" id="ARBA00023273"/>
    </source>
</evidence>
<dbReference type="PROSITE" id="PS00229">
    <property type="entry name" value="TAU_MAP_1"/>
    <property type="match status" value="3"/>
</dbReference>
<proteinExistence type="predicted"/>
<evidence type="ECO:0000256" key="11">
    <source>
        <dbReference type="ARBA" id="ARBA00022701"/>
    </source>
</evidence>
<evidence type="ECO:0000313" key="20">
    <source>
        <dbReference type="EMBL" id="NXY59417.1"/>
    </source>
</evidence>
<dbReference type="Pfam" id="PF00418">
    <property type="entry name" value="Tubulin-binding"/>
    <property type="match status" value="4"/>
</dbReference>
<feature type="non-terminal residue" evidence="20">
    <location>
        <position position="1"/>
    </location>
</feature>
<dbReference type="PROSITE" id="PS51491">
    <property type="entry name" value="TAU_MAP_2"/>
    <property type="match status" value="4"/>
</dbReference>
<dbReference type="PRINTS" id="PR01261">
    <property type="entry name" value="TAUPROTEIN"/>
</dbReference>
<keyword evidence="8 18" id="KW-0963">Cytoplasm</keyword>
<feature type="compositionally biased region" description="Polar residues" evidence="19">
    <location>
        <begin position="367"/>
        <end position="386"/>
    </location>
</feature>
<keyword evidence="10" id="KW-0597">Phosphoprotein</keyword>
<keyword evidence="12" id="KW-0677">Repeat</keyword>
<evidence type="ECO:0000256" key="12">
    <source>
        <dbReference type="ARBA" id="ARBA00022737"/>
    </source>
</evidence>
<feature type="region of interest" description="Disordered" evidence="19">
    <location>
        <begin position="366"/>
        <end position="386"/>
    </location>
</feature>
<feature type="compositionally biased region" description="Basic and acidic residues" evidence="19">
    <location>
        <begin position="152"/>
        <end position="163"/>
    </location>
</feature>
<dbReference type="PANTHER" id="PTHR11501:SF14">
    <property type="entry name" value="MICROTUBULE-ASSOCIATED PROTEIN TAU"/>
    <property type="match status" value="1"/>
</dbReference>
<evidence type="ECO:0000313" key="21">
    <source>
        <dbReference type="Proteomes" id="UP000576729"/>
    </source>
</evidence>
<keyword evidence="6" id="KW-1003">Cell membrane</keyword>
<keyword evidence="15" id="KW-0472">Membrane</keyword>
<keyword evidence="17" id="KW-0966">Cell projection</keyword>
<evidence type="ECO:0000256" key="4">
    <source>
        <dbReference type="ARBA" id="ARBA00004489"/>
    </source>
</evidence>
<dbReference type="InterPro" id="IPR001084">
    <property type="entry name" value="MAP_tubulin-bd_rpt"/>
</dbReference>
<keyword evidence="13" id="KW-0832">Ubl conjugation</keyword>
<sequence length="411" mass="42461">PLQIPVDDGSDEPVSETSDAKSTPTTEDATAPLVEEGDHEDQGGAEQHGEIPEGTTAEEAGVGATPSLEDHAAGDAAQAKLPAEAEDDAKDKDAPSEEAARGGSKTGTARAGQAQRNSANATRIPAKTPTAPKTPPSSGRKEQKKPPPAAAKTEKGDQPKSGDRSGYSSPGSPGTPGSRSRTPSLPTPPAREPKKVAVVRTPPKSPASAKTRIQPSAAPMPDLKNVKSKIGSTDNLKHQPGGGKVQIINKKLDFSSVQSKCGSKDNIKHIPGGGSVQIVYKPVDLSHVTSKCGSLGNIHHKPGGGQVEVKSEKLDFKDKVQSKIGSLDNISHVPGGGNKKIETHKLTFRENAKAKTDHGAEIVYKSPTISGDASPRRLSNVSSTGSINLVDSPQLATLADEVSASLAKQGL</sequence>
<dbReference type="InterPro" id="IPR027324">
    <property type="entry name" value="MAP2/MAP4/Tau"/>
</dbReference>
<protein>
    <recommendedName>
        <fullName evidence="18">Microtubule-associated protein</fullName>
    </recommendedName>
</protein>
<dbReference type="GO" id="GO:0031175">
    <property type="term" value="P:neuron projection development"/>
    <property type="evidence" value="ECO:0007669"/>
    <property type="project" value="TreeGrafter"/>
</dbReference>
<evidence type="ECO:0000256" key="18">
    <source>
        <dbReference type="RuleBase" id="RU000686"/>
    </source>
</evidence>
<dbReference type="Proteomes" id="UP000576729">
    <property type="component" value="Unassembled WGS sequence"/>
</dbReference>
<reference evidence="20 21" key="1">
    <citation type="submission" date="2019-09" db="EMBL/GenBank/DDBJ databases">
        <title>Bird 10,000 Genomes (B10K) Project - Family phase.</title>
        <authorList>
            <person name="Zhang G."/>
        </authorList>
    </citation>
    <scope>NUCLEOTIDE SEQUENCE [LARGE SCALE GENOMIC DNA]</scope>
    <source>
        <strain evidence="20">B10K-OTA-212792</strain>
        <tissue evidence="20">Blood</tissue>
    </source>
</reference>
<keyword evidence="16 18" id="KW-0206">Cytoskeleton</keyword>
<evidence type="ECO:0000256" key="16">
    <source>
        <dbReference type="ARBA" id="ARBA00023212"/>
    </source>
</evidence>
<evidence type="ECO:0000256" key="1">
    <source>
        <dbReference type="ARBA" id="ARBA00004245"/>
    </source>
</evidence>
<evidence type="ECO:0000256" key="7">
    <source>
        <dbReference type="ARBA" id="ARBA00022481"/>
    </source>
</evidence>
<keyword evidence="14" id="KW-0007">Acetylation</keyword>
<dbReference type="InterPro" id="IPR002955">
    <property type="entry name" value="Tau"/>
</dbReference>
<evidence type="ECO:0000256" key="13">
    <source>
        <dbReference type="ARBA" id="ARBA00022843"/>
    </source>
</evidence>
<keyword evidence="7" id="KW-0488">Methylation</keyword>
<feature type="compositionally biased region" description="Polar residues" evidence="19">
    <location>
        <begin position="15"/>
        <end position="28"/>
    </location>
</feature>
<evidence type="ECO:0000256" key="19">
    <source>
        <dbReference type="SAM" id="MobiDB-lite"/>
    </source>
</evidence>
<dbReference type="PANTHER" id="PTHR11501">
    <property type="entry name" value="MICROTUBULE-ASSOCIATED PROTEIN"/>
    <property type="match status" value="1"/>
</dbReference>
<feature type="non-terminal residue" evidence="20">
    <location>
        <position position="411"/>
    </location>
</feature>
<dbReference type="GO" id="GO:0005874">
    <property type="term" value="C:microtubule"/>
    <property type="evidence" value="ECO:0007669"/>
    <property type="project" value="UniProtKB-KW"/>
</dbReference>
<evidence type="ECO:0000256" key="8">
    <source>
        <dbReference type="ARBA" id="ARBA00022490"/>
    </source>
</evidence>
<feature type="compositionally biased region" description="Low complexity" evidence="19">
    <location>
        <begin position="164"/>
        <end position="184"/>
    </location>
</feature>
<dbReference type="EMBL" id="VWPU01010684">
    <property type="protein sequence ID" value="NXY59417.1"/>
    <property type="molecule type" value="Genomic_DNA"/>
</dbReference>
<evidence type="ECO:0000256" key="3">
    <source>
        <dbReference type="ARBA" id="ARBA00004413"/>
    </source>
</evidence>
<name>A0A7L4L2D4_9CORV</name>
<keyword evidence="11 18" id="KW-0493">Microtubule</keyword>
<evidence type="ECO:0000256" key="10">
    <source>
        <dbReference type="ARBA" id="ARBA00022553"/>
    </source>
</evidence>
<dbReference type="GO" id="GO:0008017">
    <property type="term" value="F:microtubule binding"/>
    <property type="evidence" value="ECO:0007669"/>
    <property type="project" value="InterPro"/>
</dbReference>
<comment type="caution">
    <text evidence="20">The sequence shown here is derived from an EMBL/GenBank/DDBJ whole genome shotgun (WGS) entry which is preliminary data.</text>
</comment>
<dbReference type="AlphaFoldDB" id="A0A7L4L2D4"/>
<accession>A0A7L4L2D4</accession>
<comment type="subcellular location">
    <subcellularLocation>
        <location evidence="3">Cell membrane</location>
        <topology evidence="3">Peripheral membrane protein</topology>
        <orientation evidence="3">Cytoplasmic side</orientation>
    </subcellularLocation>
    <subcellularLocation>
        <location evidence="4">Cell projection</location>
        <location evidence="4">Axon</location>
    </subcellularLocation>
    <subcellularLocation>
        <location evidence="2">Cell projection</location>
        <location evidence="2">Dendrite</location>
    </subcellularLocation>
    <subcellularLocation>
        <location evidence="1 18">Cytoplasm</location>
        <location evidence="1 18">Cytoskeleton</location>
    </subcellularLocation>
    <subcellularLocation>
        <location evidence="5">Cytoplasm</location>
        <location evidence="5">Cytosol</location>
    </subcellularLocation>
</comment>
<dbReference type="GO" id="GO:0030424">
    <property type="term" value="C:axon"/>
    <property type="evidence" value="ECO:0007669"/>
    <property type="project" value="UniProtKB-SubCell"/>
</dbReference>
<evidence type="ECO:0000256" key="6">
    <source>
        <dbReference type="ARBA" id="ARBA00022475"/>
    </source>
</evidence>
<evidence type="ECO:0000256" key="9">
    <source>
        <dbReference type="ARBA" id="ARBA00022499"/>
    </source>
</evidence>
<keyword evidence="9" id="KW-1017">Isopeptide bond</keyword>
<dbReference type="GO" id="GO:0030425">
    <property type="term" value="C:dendrite"/>
    <property type="evidence" value="ECO:0007669"/>
    <property type="project" value="UniProtKB-SubCell"/>
</dbReference>
<evidence type="ECO:0000256" key="14">
    <source>
        <dbReference type="ARBA" id="ARBA00022990"/>
    </source>
</evidence>
<evidence type="ECO:0000256" key="5">
    <source>
        <dbReference type="ARBA" id="ARBA00004514"/>
    </source>
</evidence>
<organism evidence="20 21">
    <name type="scientific">Callaeas wilsoni</name>
    <name type="common">North Island kokako</name>
    <dbReference type="NCBI Taxonomy" id="1347786"/>
    <lineage>
        <taxon>Eukaryota</taxon>
        <taxon>Metazoa</taxon>
        <taxon>Chordata</taxon>
        <taxon>Craniata</taxon>
        <taxon>Vertebrata</taxon>
        <taxon>Euteleostomi</taxon>
        <taxon>Archelosauria</taxon>
        <taxon>Archosauria</taxon>
        <taxon>Dinosauria</taxon>
        <taxon>Saurischia</taxon>
        <taxon>Theropoda</taxon>
        <taxon>Coelurosauria</taxon>
        <taxon>Aves</taxon>
        <taxon>Neognathae</taxon>
        <taxon>Neoaves</taxon>
        <taxon>Telluraves</taxon>
        <taxon>Australaves</taxon>
        <taxon>Passeriformes</taxon>
        <taxon>Corvoidea</taxon>
        <taxon>Callaeidae</taxon>
        <taxon>Callaeas</taxon>
    </lineage>
</organism>
<dbReference type="GO" id="GO:0005829">
    <property type="term" value="C:cytosol"/>
    <property type="evidence" value="ECO:0007669"/>
    <property type="project" value="UniProtKB-SubCell"/>
</dbReference>
<dbReference type="GO" id="GO:0005886">
    <property type="term" value="C:plasma membrane"/>
    <property type="evidence" value="ECO:0007669"/>
    <property type="project" value="UniProtKB-SubCell"/>
</dbReference>
<feature type="region of interest" description="Disordered" evidence="19">
    <location>
        <begin position="1"/>
        <end position="243"/>
    </location>
</feature>
<evidence type="ECO:0000256" key="15">
    <source>
        <dbReference type="ARBA" id="ARBA00023136"/>
    </source>
</evidence>
<keyword evidence="21" id="KW-1185">Reference proteome</keyword>
<feature type="compositionally biased region" description="Basic and acidic residues" evidence="19">
    <location>
        <begin position="89"/>
        <end position="100"/>
    </location>
</feature>
<dbReference type="GO" id="GO:0000226">
    <property type="term" value="P:microtubule cytoskeleton organization"/>
    <property type="evidence" value="ECO:0007669"/>
    <property type="project" value="TreeGrafter"/>
</dbReference>